<dbReference type="HOGENOM" id="CLU_009600_18_1_1"/>
<dbReference type="PANTHER" id="PTHR11895:SF170">
    <property type="entry name" value="AMIDASE"/>
    <property type="match status" value="1"/>
</dbReference>
<dbReference type="InterPro" id="IPR036928">
    <property type="entry name" value="AS_sf"/>
</dbReference>
<dbReference type="InterPro" id="IPR023631">
    <property type="entry name" value="Amidase_dom"/>
</dbReference>
<gene>
    <name evidence="2" type="ORF">PV11_04277</name>
</gene>
<dbReference type="OrthoDB" id="1879366at2759"/>
<evidence type="ECO:0000313" key="2">
    <source>
        <dbReference type="EMBL" id="KIV82149.1"/>
    </source>
</evidence>
<dbReference type="SUPFAM" id="SSF75304">
    <property type="entry name" value="Amidase signature (AS) enzymes"/>
    <property type="match status" value="1"/>
</dbReference>
<proteinExistence type="predicted"/>
<dbReference type="STRING" id="1016849.A0A0D1YM47"/>
<feature type="domain" description="Amidase" evidence="1">
    <location>
        <begin position="84"/>
        <end position="511"/>
    </location>
</feature>
<dbReference type="Pfam" id="PF01425">
    <property type="entry name" value="Amidase"/>
    <property type="match status" value="1"/>
</dbReference>
<evidence type="ECO:0000313" key="3">
    <source>
        <dbReference type="Proteomes" id="UP000053599"/>
    </source>
</evidence>
<organism evidence="2 3">
    <name type="scientific">Exophiala sideris</name>
    <dbReference type="NCBI Taxonomy" id="1016849"/>
    <lineage>
        <taxon>Eukaryota</taxon>
        <taxon>Fungi</taxon>
        <taxon>Dikarya</taxon>
        <taxon>Ascomycota</taxon>
        <taxon>Pezizomycotina</taxon>
        <taxon>Eurotiomycetes</taxon>
        <taxon>Chaetothyriomycetidae</taxon>
        <taxon>Chaetothyriales</taxon>
        <taxon>Herpotrichiellaceae</taxon>
        <taxon>Exophiala</taxon>
    </lineage>
</organism>
<protein>
    <recommendedName>
        <fullName evidence="1">Amidase domain-containing protein</fullName>
    </recommendedName>
</protein>
<dbReference type="Gene3D" id="3.90.1300.10">
    <property type="entry name" value="Amidase signature (AS) domain"/>
    <property type="match status" value="1"/>
</dbReference>
<reference evidence="2 3" key="1">
    <citation type="submission" date="2015-01" db="EMBL/GenBank/DDBJ databases">
        <title>The Genome Sequence of Exophiala sideris CBS121828.</title>
        <authorList>
            <consortium name="The Broad Institute Genomics Platform"/>
            <person name="Cuomo C."/>
            <person name="de Hoog S."/>
            <person name="Gorbushina A."/>
            <person name="Stielow B."/>
            <person name="Teixiera M."/>
            <person name="Abouelleil A."/>
            <person name="Chapman S.B."/>
            <person name="Priest M."/>
            <person name="Young S.K."/>
            <person name="Wortman J."/>
            <person name="Nusbaum C."/>
            <person name="Birren B."/>
        </authorList>
    </citation>
    <scope>NUCLEOTIDE SEQUENCE [LARGE SCALE GENOMIC DNA]</scope>
    <source>
        <strain evidence="2 3">CBS 121828</strain>
    </source>
</reference>
<sequence length="527" mass="56616">MATLAAASEANKAQITAQDVLDIVRSLNVSLPECEVSEWHDIIASVQESIDVVEALPDYVPIVDTDRYPRQNIARPSPDENPGNAWAWKVRIEGDKDDSGILSRITFALKDNIAVKDVPMLVGTDVFTDYIPDTDATVVGRILEAGGTIHGKAVCENLSLCASSFSAATGPVDNPYAKGYTTGGSSSGCGHLVGAGIVDVGIGGDQGGSIRFPASYCGIVGMKPTWGLVPWTGIMTHDPVHDTAGPMTRTVALNAKVLQAIAGRDDIDDRQYAAPLPANLPDYSASLEKGVSRLKIGILQEGFAFGVIDPRVKQKVLEAADRFKDLGAEVIPISIPLHTQAGHIVNCALRPAASQQAYLGKACGRRALYMTGLTEKMSPLSQGQFDKMFSTSKFSLLSGLHVWSKHPTLYGKAMNLYRRLRDEYDAALRQVDVLITPTTPYVADRHATQDAGPAEQMAKSRGVAVNTVCFNASGHPAMSLPIGFLPAEDDSSIKLPVGMQIVGGMFQEEMIYRVGAAWEKTFDWKKL</sequence>
<dbReference type="InterPro" id="IPR000120">
    <property type="entry name" value="Amidase"/>
</dbReference>
<dbReference type="PANTHER" id="PTHR11895">
    <property type="entry name" value="TRANSAMIDASE"/>
    <property type="match status" value="1"/>
</dbReference>
<evidence type="ECO:0000259" key="1">
    <source>
        <dbReference type="Pfam" id="PF01425"/>
    </source>
</evidence>
<name>A0A0D1YM47_9EURO</name>
<accession>A0A0D1YM47</accession>
<dbReference type="GO" id="GO:0003824">
    <property type="term" value="F:catalytic activity"/>
    <property type="evidence" value="ECO:0007669"/>
    <property type="project" value="InterPro"/>
</dbReference>
<dbReference type="EMBL" id="KN846952">
    <property type="protein sequence ID" value="KIV82149.1"/>
    <property type="molecule type" value="Genomic_DNA"/>
</dbReference>
<dbReference type="AlphaFoldDB" id="A0A0D1YM47"/>
<dbReference type="Proteomes" id="UP000053599">
    <property type="component" value="Unassembled WGS sequence"/>
</dbReference>